<dbReference type="OrthoDB" id="8374021at2"/>
<gene>
    <name evidence="1" type="ORF">CGK74_09830</name>
</gene>
<dbReference type="AlphaFoldDB" id="A0A235EY13"/>
<dbReference type="EMBL" id="NOIH01000010">
    <property type="protein sequence ID" value="OYD53871.1"/>
    <property type="molecule type" value="Genomic_DNA"/>
</dbReference>
<dbReference type="Proteomes" id="UP000215181">
    <property type="component" value="Unassembled WGS sequence"/>
</dbReference>
<organism evidence="1 2">
    <name type="scientific">Thauera propionica</name>
    <dbReference type="NCBI Taxonomy" id="2019431"/>
    <lineage>
        <taxon>Bacteria</taxon>
        <taxon>Pseudomonadati</taxon>
        <taxon>Pseudomonadota</taxon>
        <taxon>Betaproteobacteria</taxon>
        <taxon>Rhodocyclales</taxon>
        <taxon>Zoogloeaceae</taxon>
        <taxon>Thauera</taxon>
    </lineage>
</organism>
<accession>A0A235EY13</accession>
<evidence type="ECO:0000313" key="1">
    <source>
        <dbReference type="EMBL" id="OYD53871.1"/>
    </source>
</evidence>
<sequence>MTCKEYIFKLTSGQLVDAGLIERFWAGQHRLMCRRCRTFTTNDEKLGKAVRAYRAHLDGAPKE</sequence>
<comment type="caution">
    <text evidence="1">The sequence shown here is derived from an EMBL/GenBank/DDBJ whole genome shotgun (WGS) entry which is preliminary data.</text>
</comment>
<keyword evidence="2" id="KW-1185">Reference proteome</keyword>
<dbReference type="RefSeq" id="WP_094268316.1">
    <property type="nucleotide sequence ID" value="NZ_NOIH01000010.1"/>
</dbReference>
<name>A0A235EY13_9RHOO</name>
<protein>
    <submittedName>
        <fullName evidence="1">Uncharacterized protein</fullName>
    </submittedName>
</protein>
<proteinExistence type="predicted"/>
<reference evidence="1 2" key="1">
    <citation type="submission" date="2017-07" db="EMBL/GenBank/DDBJ databases">
        <title>Thauera sp. KNDSS-Mac4 genome sequence and assembly.</title>
        <authorList>
            <person name="Mayilraj S."/>
        </authorList>
    </citation>
    <scope>NUCLEOTIDE SEQUENCE [LARGE SCALE GENOMIC DNA]</scope>
    <source>
        <strain evidence="1 2">KNDSS-Mac4</strain>
    </source>
</reference>
<evidence type="ECO:0000313" key="2">
    <source>
        <dbReference type="Proteomes" id="UP000215181"/>
    </source>
</evidence>